<dbReference type="AlphaFoldDB" id="A0AA89C9D0"/>
<protein>
    <recommendedName>
        <fullName evidence="2">B box-type domain-containing protein</fullName>
    </recommendedName>
</protein>
<name>A0AA89C9D0_PINIB</name>
<dbReference type="CDD" id="cd19756">
    <property type="entry name" value="Bbox2"/>
    <property type="match status" value="1"/>
</dbReference>
<dbReference type="PANTHER" id="PTHR25462">
    <property type="entry name" value="BONUS, ISOFORM C-RELATED"/>
    <property type="match status" value="1"/>
</dbReference>
<keyword evidence="1" id="KW-0862">Zinc</keyword>
<dbReference type="SUPFAM" id="SSF57845">
    <property type="entry name" value="B-box zinc-binding domain"/>
    <property type="match status" value="1"/>
</dbReference>
<dbReference type="InterPro" id="IPR000315">
    <property type="entry name" value="Znf_B-box"/>
</dbReference>
<proteinExistence type="predicted"/>
<comment type="caution">
    <text evidence="3">The sequence shown here is derived from an EMBL/GenBank/DDBJ whole genome shotgun (WGS) entry which is preliminary data.</text>
</comment>
<organism evidence="3 4">
    <name type="scientific">Pinctada imbricata</name>
    <name type="common">Atlantic pearl-oyster</name>
    <name type="synonym">Pinctada martensii</name>
    <dbReference type="NCBI Taxonomy" id="66713"/>
    <lineage>
        <taxon>Eukaryota</taxon>
        <taxon>Metazoa</taxon>
        <taxon>Spiralia</taxon>
        <taxon>Lophotrochozoa</taxon>
        <taxon>Mollusca</taxon>
        <taxon>Bivalvia</taxon>
        <taxon>Autobranchia</taxon>
        <taxon>Pteriomorphia</taxon>
        <taxon>Pterioida</taxon>
        <taxon>Pterioidea</taxon>
        <taxon>Pteriidae</taxon>
        <taxon>Pinctada</taxon>
    </lineage>
</organism>
<keyword evidence="4" id="KW-1185">Reference proteome</keyword>
<keyword evidence="1" id="KW-0863">Zinc-finger</keyword>
<accession>A0AA89C9D0</accession>
<dbReference type="Gene3D" id="3.30.160.60">
    <property type="entry name" value="Classic Zinc Finger"/>
    <property type="match status" value="1"/>
</dbReference>
<dbReference type="InterPro" id="IPR047153">
    <property type="entry name" value="TRIM45/56/19-like"/>
</dbReference>
<evidence type="ECO:0000259" key="2">
    <source>
        <dbReference type="PROSITE" id="PS50119"/>
    </source>
</evidence>
<dbReference type="PROSITE" id="PS50119">
    <property type="entry name" value="ZF_BBOX"/>
    <property type="match status" value="1"/>
</dbReference>
<dbReference type="Proteomes" id="UP001186944">
    <property type="component" value="Unassembled WGS sequence"/>
</dbReference>
<dbReference type="PANTHER" id="PTHR25462:SF296">
    <property type="entry name" value="MEIOTIC P26, ISOFORM F"/>
    <property type="match status" value="1"/>
</dbReference>
<dbReference type="Gene3D" id="2.120.10.30">
    <property type="entry name" value="TolB, C-terminal domain"/>
    <property type="match status" value="1"/>
</dbReference>
<dbReference type="Pfam" id="PF00643">
    <property type="entry name" value="zf-B_box"/>
    <property type="match status" value="1"/>
</dbReference>
<gene>
    <name evidence="3" type="ORF">FSP39_020093</name>
</gene>
<dbReference type="SUPFAM" id="SSF101898">
    <property type="entry name" value="NHL repeat"/>
    <property type="match status" value="1"/>
</dbReference>
<keyword evidence="1" id="KW-0479">Metal-binding</keyword>
<reference evidence="3" key="1">
    <citation type="submission" date="2019-08" db="EMBL/GenBank/DDBJ databases">
        <title>The improved chromosome-level genome for the pearl oyster Pinctada fucata martensii using PacBio sequencing and Hi-C.</title>
        <authorList>
            <person name="Zheng Z."/>
        </authorList>
    </citation>
    <scope>NUCLEOTIDE SEQUENCE</scope>
    <source>
        <strain evidence="3">ZZ-2019</strain>
        <tissue evidence="3">Adductor muscle</tissue>
    </source>
</reference>
<sequence length="471" mass="53870">MCREHDDLFTFYCRTCDENICSKCLSAKHKKHDFVDLRELQLEVQKQLDDVIKEKEAEKQNMIKSFDDLVQHERQSEMHFRDECAKIKDRVEAIKFAADDEGGKLMESLNSTKHQQDKEVKEGKHKIQTQTRVYDKEIQMIQQELRLQTASSSNDFVKESMKKLKALKPTSISIPDKQQLPLEEQVDGNQIRETIGKLLGAKKVSGIQISRGREGKKWNVLAKLDIIRILNLDKIGYCCSLCLIPDGSIWIGGDRCVYKMSSDCSTVLHQIPARKHYWCGYIACLQSGDAVVTYGGTPYVDRFTSNGRRVEFTYLPLKKTHDMAINSNDEVVISVNTGCIIIFSNKGTQLKEIEVDGGIKTFCTDRDGHIIVADPRSPNLTILDGMSGEVKTSWKVSVSDIEHLMCDRYGNVLVTNKEKNVYFFNKDGDVQKTFTMDCNIIIGICVNKEDHLLILMYKNYTHEIHVTKYLE</sequence>
<evidence type="ECO:0000313" key="4">
    <source>
        <dbReference type="Proteomes" id="UP001186944"/>
    </source>
</evidence>
<dbReference type="GO" id="GO:0008270">
    <property type="term" value="F:zinc ion binding"/>
    <property type="evidence" value="ECO:0007669"/>
    <property type="project" value="UniProtKB-KW"/>
</dbReference>
<dbReference type="EMBL" id="VSWD01000004">
    <property type="protein sequence ID" value="KAK3105220.1"/>
    <property type="molecule type" value="Genomic_DNA"/>
</dbReference>
<dbReference type="InterPro" id="IPR011042">
    <property type="entry name" value="6-blade_b-propeller_TolB-like"/>
</dbReference>
<evidence type="ECO:0000256" key="1">
    <source>
        <dbReference type="PROSITE-ProRule" id="PRU00024"/>
    </source>
</evidence>
<evidence type="ECO:0000313" key="3">
    <source>
        <dbReference type="EMBL" id="KAK3105220.1"/>
    </source>
</evidence>
<feature type="domain" description="B box-type" evidence="2">
    <location>
        <begin position="1"/>
        <end position="37"/>
    </location>
</feature>